<dbReference type="InterPro" id="IPR027417">
    <property type="entry name" value="P-loop_NTPase"/>
</dbReference>
<dbReference type="EMBL" id="UINC01014457">
    <property type="protein sequence ID" value="SVA61635.1"/>
    <property type="molecule type" value="Genomic_DNA"/>
</dbReference>
<dbReference type="InterPro" id="IPR038729">
    <property type="entry name" value="Rad50/SbcC_AAA"/>
</dbReference>
<dbReference type="GO" id="GO:0006302">
    <property type="term" value="P:double-strand break repair"/>
    <property type="evidence" value="ECO:0007669"/>
    <property type="project" value="InterPro"/>
</dbReference>
<dbReference type="Pfam" id="PF13476">
    <property type="entry name" value="AAA_23"/>
    <property type="match status" value="1"/>
</dbReference>
<feature type="non-terminal residue" evidence="3">
    <location>
        <position position="1"/>
    </location>
</feature>
<proteinExistence type="predicted"/>
<protein>
    <recommendedName>
        <fullName evidence="2">Rad50/SbcC-type AAA domain-containing protein</fullName>
    </recommendedName>
</protein>
<evidence type="ECO:0000313" key="3">
    <source>
        <dbReference type="EMBL" id="SVA61635.1"/>
    </source>
</evidence>
<dbReference type="PANTHER" id="PTHR41259:SF1">
    <property type="entry name" value="DOUBLE-STRAND BREAK REPAIR RAD50 ATPASE, PUTATIVE-RELATED"/>
    <property type="match status" value="1"/>
</dbReference>
<dbReference type="AlphaFoldDB" id="A0A381XA43"/>
<evidence type="ECO:0000259" key="2">
    <source>
        <dbReference type="Pfam" id="PF13476"/>
    </source>
</evidence>
<reference evidence="3" key="1">
    <citation type="submission" date="2018-05" db="EMBL/GenBank/DDBJ databases">
        <authorList>
            <person name="Lanie J.A."/>
            <person name="Ng W.-L."/>
            <person name="Kazmierczak K.M."/>
            <person name="Andrzejewski T.M."/>
            <person name="Davidsen T.M."/>
            <person name="Wayne K.J."/>
            <person name="Tettelin H."/>
            <person name="Glass J.I."/>
            <person name="Rusch D."/>
            <person name="Podicherti R."/>
            <person name="Tsui H.-C.T."/>
            <person name="Winkler M.E."/>
        </authorList>
    </citation>
    <scope>NUCLEOTIDE SEQUENCE</scope>
</reference>
<sequence length="898" mass="99249">RTSPSDAQEAWAMTLQRINRILIRDFGRWRGEHEFIFEGDRAVITGPNGSGKSTVWTAAALGLLFKTTNAAVAQAFTPIGGGGGNPYVEIDFEAAGRELRIEKTFHRTAGASRFLDLSVQPAEVLEEGDNAVIACRSALTGTGDDGITGRAPRDLDTALSLALDGQVIDLILPRQGRLSSKYGGNESIQSIGLEPVAEDTNRALQALILHANNALTDPTTGVRTSTRANARGQLPTARNALEVARTAQEALQKGSNDISKWLRELNELQVEVTEEAGVDETQEEIEELLAEAQSHQEVREAAELELADLTREHTDIKTLHDNRSDLRGSQQSLSGIVTTLTAEEKAHRNQLDEENSRLAARKDTLDDTKATEKRYRDWVSYVERTESVATLTRELEGLNADSQTYGELLDEAAEKRTEIESIDIASDEQWARLRKIKEVVAAIRGAADAWSVTEFSPGPEHVILVDDEQTDETPDSVSTSIEVKDGQGESRLRVENTRSLDEINDLLSEEADILSELGVDGTAALNQRKTRFDALTGQLERVNDRIQVLNDRMSNDDRTEKIATLNASLGSEIEEPDSERPDDENWTERLVELEGELRTAEEVYSNSETTARGCETTLAESLANLTTRTTDLDAEQEEVDAHVDEHGTDDELVTLLAEAAVRMRDAADVARPLTNSRSEEEEQKRQRAAALQTTITEGRGTRRRITELRAMIRDERENGGLENLGQVQTERLAAEQLVDELELEEGALEAVLSALNAVREANIEEIRPRVIGTIRHGASYVFGEPDLQIDLGDDGFPNAVQHDQGQAIPFERESFGTQEQLNLIYRVAIASIIAEDRGHGLCIILDDPFGQTDVHRRGRMLEWIGARLDESGHQLILFTCRGGDFEGFGQHDDLRPRL</sequence>
<organism evidence="3">
    <name type="scientific">marine metagenome</name>
    <dbReference type="NCBI Taxonomy" id="408172"/>
    <lineage>
        <taxon>unclassified sequences</taxon>
        <taxon>metagenomes</taxon>
        <taxon>ecological metagenomes</taxon>
    </lineage>
</organism>
<evidence type="ECO:0000256" key="1">
    <source>
        <dbReference type="SAM" id="Coils"/>
    </source>
</evidence>
<keyword evidence="1" id="KW-0175">Coiled coil</keyword>
<dbReference type="PANTHER" id="PTHR41259">
    <property type="entry name" value="DOUBLE-STRAND BREAK REPAIR RAD50 ATPASE, PUTATIVE-RELATED"/>
    <property type="match status" value="1"/>
</dbReference>
<feature type="coiled-coil region" evidence="1">
    <location>
        <begin position="583"/>
        <end position="610"/>
    </location>
</feature>
<accession>A0A381XA43</accession>
<dbReference type="Gene3D" id="3.40.50.300">
    <property type="entry name" value="P-loop containing nucleotide triphosphate hydrolases"/>
    <property type="match status" value="2"/>
</dbReference>
<dbReference type="SUPFAM" id="SSF52540">
    <property type="entry name" value="P-loop containing nucleoside triphosphate hydrolases"/>
    <property type="match status" value="1"/>
</dbReference>
<name>A0A381XA43_9ZZZZ</name>
<feature type="domain" description="Rad50/SbcC-type AAA" evidence="2">
    <location>
        <begin position="20"/>
        <end position="109"/>
    </location>
</feature>
<feature type="coiled-coil region" evidence="1">
    <location>
        <begin position="251"/>
        <end position="319"/>
    </location>
</feature>
<gene>
    <name evidence="3" type="ORF">METZ01_LOCUS114489</name>
</gene>
<dbReference type="GO" id="GO:0016887">
    <property type="term" value="F:ATP hydrolysis activity"/>
    <property type="evidence" value="ECO:0007669"/>
    <property type="project" value="InterPro"/>
</dbReference>